<comment type="caution">
    <text evidence="2">The sequence shown here is derived from an EMBL/GenBank/DDBJ whole genome shotgun (WGS) entry which is preliminary data.</text>
</comment>
<name>A0A396IVT4_MEDTR</name>
<protein>
    <recommendedName>
        <fullName evidence="1">KIB1-4 beta-propeller domain-containing protein</fullName>
    </recommendedName>
</protein>
<evidence type="ECO:0000259" key="1">
    <source>
        <dbReference type="Pfam" id="PF03478"/>
    </source>
</evidence>
<evidence type="ECO:0000313" key="3">
    <source>
        <dbReference type="Proteomes" id="UP000265566"/>
    </source>
</evidence>
<dbReference type="Pfam" id="PF03478">
    <property type="entry name" value="Beta-prop_KIB1-4"/>
    <property type="match status" value="1"/>
</dbReference>
<evidence type="ECO:0000313" key="2">
    <source>
        <dbReference type="EMBL" id="RHN69672.1"/>
    </source>
</evidence>
<feature type="domain" description="KIB1-4 beta-propeller" evidence="1">
    <location>
        <begin position="158"/>
        <end position="399"/>
    </location>
</feature>
<dbReference type="PANTHER" id="PTHR47123:SF15">
    <property type="entry name" value="F-BOX PROTEIN SKIP23"/>
    <property type="match status" value="1"/>
</dbReference>
<dbReference type="AlphaFoldDB" id="A0A396IVT4"/>
<gene>
    <name evidence="2" type="ORF">MtrunA17_Chr3g0127321</name>
</gene>
<sequence length="443" mass="51096">MIKGCIFILFDGSRVVFHNLVKKRKGESMATVEADWCHLDVNLLSLISQRFDNDLDLIRFRSVCSTWRCSSISNHHRPNLVPFKIKHFEFHCPSSSYFLSKHSLLLIKPPPQQQNLRPWLIRITQNSCGETQLFHPLRPCEYPCPYDFPYVLDFNKFSHVVHLGTSFIMEEEPEPTESQLCMELLQERFEFHYLNLQDEAFKHAIEKKEMENKAMGIKVVAVTYHGKNPLALVTLNCACHPLLFHCRKECWTPIPCVSTYFLDICVFKDRFCAVNKIGRTVAFGPDYSVELLAEYVDGGDMKFLVESEGDQLLLVDIYDSHCFGFPGEDGLKLDVFRLDEKEKKWVKLASLGDRVLFLGNGCSFSASASDLSVVKGNCVIFSDDAFYDFDQMLCGMCVFHLDQCWVSPLSDYPEYSTSFWPPPEWIVKSCIHEKIKRVCFLAF</sequence>
<dbReference type="InterPro" id="IPR051304">
    <property type="entry name" value="SCF_F-box_domain"/>
</dbReference>
<dbReference type="EMBL" id="PSQE01000003">
    <property type="protein sequence ID" value="RHN69672.1"/>
    <property type="molecule type" value="Genomic_DNA"/>
</dbReference>
<proteinExistence type="predicted"/>
<organism evidence="2 3">
    <name type="scientific">Medicago truncatula</name>
    <name type="common">Barrel medic</name>
    <name type="synonym">Medicago tribuloides</name>
    <dbReference type="NCBI Taxonomy" id="3880"/>
    <lineage>
        <taxon>Eukaryota</taxon>
        <taxon>Viridiplantae</taxon>
        <taxon>Streptophyta</taxon>
        <taxon>Embryophyta</taxon>
        <taxon>Tracheophyta</taxon>
        <taxon>Spermatophyta</taxon>
        <taxon>Magnoliopsida</taxon>
        <taxon>eudicotyledons</taxon>
        <taxon>Gunneridae</taxon>
        <taxon>Pentapetalae</taxon>
        <taxon>rosids</taxon>
        <taxon>fabids</taxon>
        <taxon>Fabales</taxon>
        <taxon>Fabaceae</taxon>
        <taxon>Papilionoideae</taxon>
        <taxon>50 kb inversion clade</taxon>
        <taxon>NPAAA clade</taxon>
        <taxon>Hologalegina</taxon>
        <taxon>IRL clade</taxon>
        <taxon>Trifolieae</taxon>
        <taxon>Medicago</taxon>
    </lineage>
</organism>
<accession>A0A396IVT4</accession>
<dbReference type="Gramene" id="rna18173">
    <property type="protein sequence ID" value="RHN69672.1"/>
    <property type="gene ID" value="gene18173"/>
</dbReference>
<dbReference type="Proteomes" id="UP000265566">
    <property type="component" value="Chromosome 3"/>
</dbReference>
<dbReference type="PANTHER" id="PTHR47123">
    <property type="entry name" value="F-BOX PROTEIN SKIP23"/>
    <property type="match status" value="1"/>
</dbReference>
<reference evidence="3" key="1">
    <citation type="journal article" date="2018" name="Nat. Plants">
        <title>Whole-genome landscape of Medicago truncatula symbiotic genes.</title>
        <authorList>
            <person name="Pecrix Y."/>
            <person name="Staton S.E."/>
            <person name="Sallet E."/>
            <person name="Lelandais-Briere C."/>
            <person name="Moreau S."/>
            <person name="Carrere S."/>
            <person name="Blein T."/>
            <person name="Jardinaud M.F."/>
            <person name="Latrasse D."/>
            <person name="Zouine M."/>
            <person name="Zahm M."/>
            <person name="Kreplak J."/>
            <person name="Mayjonade B."/>
            <person name="Satge C."/>
            <person name="Perez M."/>
            <person name="Cauet S."/>
            <person name="Marande W."/>
            <person name="Chantry-Darmon C."/>
            <person name="Lopez-Roques C."/>
            <person name="Bouchez O."/>
            <person name="Berard A."/>
            <person name="Debelle F."/>
            <person name="Munos S."/>
            <person name="Bendahmane A."/>
            <person name="Berges H."/>
            <person name="Niebel A."/>
            <person name="Buitink J."/>
            <person name="Frugier F."/>
            <person name="Benhamed M."/>
            <person name="Crespi M."/>
            <person name="Gouzy J."/>
            <person name="Gamas P."/>
        </authorList>
    </citation>
    <scope>NUCLEOTIDE SEQUENCE [LARGE SCALE GENOMIC DNA]</scope>
    <source>
        <strain evidence="3">cv. Jemalong A17</strain>
    </source>
</reference>
<dbReference type="InterPro" id="IPR005174">
    <property type="entry name" value="KIB1-4_b-propeller"/>
</dbReference>